<gene>
    <name evidence="1" type="ORF">D7044_30540</name>
</gene>
<protein>
    <submittedName>
        <fullName evidence="1">Uncharacterized protein</fullName>
    </submittedName>
</protein>
<comment type="caution">
    <text evidence="1">The sequence shown here is derived from an EMBL/GenBank/DDBJ whole genome shotgun (WGS) entry which is preliminary data.</text>
</comment>
<evidence type="ECO:0000313" key="2">
    <source>
        <dbReference type="Proteomes" id="UP000275865"/>
    </source>
</evidence>
<organism evidence="1 2">
    <name type="scientific">Micromonospora musae</name>
    <dbReference type="NCBI Taxonomy" id="1894970"/>
    <lineage>
        <taxon>Bacteria</taxon>
        <taxon>Bacillati</taxon>
        <taxon>Actinomycetota</taxon>
        <taxon>Actinomycetes</taxon>
        <taxon>Micromonosporales</taxon>
        <taxon>Micromonosporaceae</taxon>
        <taxon>Micromonospora</taxon>
    </lineage>
</organism>
<dbReference type="AlphaFoldDB" id="A0A3A9XXB5"/>
<accession>A0A3A9XXB5</accession>
<proteinExistence type="predicted"/>
<reference evidence="1 2" key="1">
    <citation type="submission" date="2018-09" db="EMBL/GenBank/DDBJ databases">
        <title>Micromonospora sp. nov. MS1-9, isolated from a root of Musa sp.</title>
        <authorList>
            <person name="Kuncharoen N."/>
            <person name="Kudo T."/>
            <person name="Ohkuma M."/>
            <person name="Yuki M."/>
            <person name="Tanasupawat S."/>
        </authorList>
    </citation>
    <scope>NUCLEOTIDE SEQUENCE [LARGE SCALE GENOMIC DNA]</scope>
    <source>
        <strain evidence="1 2">MS1-9</strain>
    </source>
</reference>
<dbReference type="Proteomes" id="UP000275865">
    <property type="component" value="Unassembled WGS sequence"/>
</dbReference>
<dbReference type="EMBL" id="RAZT01000022">
    <property type="protein sequence ID" value="RKN26174.1"/>
    <property type="molecule type" value="Genomic_DNA"/>
</dbReference>
<evidence type="ECO:0000313" key="1">
    <source>
        <dbReference type="EMBL" id="RKN26174.1"/>
    </source>
</evidence>
<sequence length="60" mass="6745">MTISRHHCPCRALVRWRVDLRRLLCPAAMTYIAVRIGPSSASFRLVQVRKVVLVSGATPQ</sequence>
<name>A0A3A9XXB5_9ACTN</name>